<dbReference type="KEGG" id="dfc:DFI_11310"/>
<accession>A0A221SY31</accession>
<dbReference type="InterPro" id="IPR023214">
    <property type="entry name" value="HAD_sf"/>
</dbReference>
<dbReference type="STRING" id="317577.GCA_000419625_01663"/>
<dbReference type="Gene3D" id="3.40.50.1000">
    <property type="entry name" value="HAD superfamily/HAD-like"/>
    <property type="match status" value="1"/>
</dbReference>
<evidence type="ECO:0000256" key="1">
    <source>
        <dbReference type="ARBA" id="ARBA00006171"/>
    </source>
</evidence>
<evidence type="ECO:0000256" key="3">
    <source>
        <dbReference type="ARBA" id="ARBA00022801"/>
    </source>
</evidence>
<dbReference type="CDD" id="cd16423">
    <property type="entry name" value="HAD_BPGM-like"/>
    <property type="match status" value="1"/>
</dbReference>
<dbReference type="PANTHER" id="PTHR18901:SF38">
    <property type="entry name" value="PSEUDOURIDINE-5'-PHOSPHATASE"/>
    <property type="match status" value="1"/>
</dbReference>
<keyword evidence="2" id="KW-0479">Metal-binding</keyword>
<dbReference type="SUPFAM" id="SSF56784">
    <property type="entry name" value="HAD-like"/>
    <property type="match status" value="1"/>
</dbReference>
<proteinExistence type="inferred from homology"/>
<sequence>MPSAEIQALIFDFDGTIFDTETPEFTHWQALYTEHGRELNLEDWQRGIGTWGAFDPWAGLPGHVQAQRDTLQVALRDRVHAELQDADLRRGVRGVLEAVAPAGLKLGLASSSDRAWIDRWLTHHGLRDLFATTATQDDVARVKPDPELYLLAARTLGVRPEHCLAVEDSLNGATAAVAAGMNVIVVPHDITRTQPFPPTWPRLDQGFSTLDDLLRVAGVHAPARPA</sequence>
<dbReference type="FunFam" id="3.40.50.1000:FF:000036">
    <property type="entry name" value="HAD family hydrolase"/>
    <property type="match status" value="1"/>
</dbReference>
<keyword evidence="3 4" id="KW-0378">Hydrolase</keyword>
<protein>
    <submittedName>
        <fullName evidence="4">Hydrolase</fullName>
    </submittedName>
</protein>
<dbReference type="InterPro" id="IPR036412">
    <property type="entry name" value="HAD-like_sf"/>
</dbReference>
<evidence type="ECO:0000313" key="4">
    <source>
        <dbReference type="EMBL" id="ASN81506.1"/>
    </source>
</evidence>
<dbReference type="PANTHER" id="PTHR18901">
    <property type="entry name" value="2-DEOXYGLUCOSE-6-PHOSPHATE PHOSPHATASE 2"/>
    <property type="match status" value="1"/>
</dbReference>
<dbReference type="AlphaFoldDB" id="A0A221SY31"/>
<dbReference type="EMBL" id="CP021081">
    <property type="protein sequence ID" value="ASN81506.1"/>
    <property type="molecule type" value="Genomic_DNA"/>
</dbReference>
<dbReference type="InterPro" id="IPR006439">
    <property type="entry name" value="HAD-SF_hydro_IA"/>
</dbReference>
<dbReference type="RefSeq" id="WP_027463180.1">
    <property type="nucleotide sequence ID" value="NZ_CP021081.1"/>
</dbReference>
<dbReference type="PRINTS" id="PR00413">
    <property type="entry name" value="HADHALOGNASE"/>
</dbReference>
<organism evidence="4 5">
    <name type="scientific">Deinococcus ficus</name>
    <dbReference type="NCBI Taxonomy" id="317577"/>
    <lineage>
        <taxon>Bacteria</taxon>
        <taxon>Thermotogati</taxon>
        <taxon>Deinococcota</taxon>
        <taxon>Deinococci</taxon>
        <taxon>Deinococcales</taxon>
        <taxon>Deinococcaceae</taxon>
        <taxon>Deinococcus</taxon>
    </lineage>
</organism>
<dbReference type="GO" id="GO:0046872">
    <property type="term" value="F:metal ion binding"/>
    <property type="evidence" value="ECO:0007669"/>
    <property type="project" value="UniProtKB-KW"/>
</dbReference>
<dbReference type="SFLD" id="SFLDG01129">
    <property type="entry name" value="C1.5:_HAD__Beta-PGM__Phosphata"/>
    <property type="match status" value="1"/>
</dbReference>
<dbReference type="Proteomes" id="UP000259030">
    <property type="component" value="Chromosome"/>
</dbReference>
<dbReference type="InterPro" id="IPR023198">
    <property type="entry name" value="PGP-like_dom2"/>
</dbReference>
<dbReference type="Pfam" id="PF00702">
    <property type="entry name" value="Hydrolase"/>
    <property type="match status" value="1"/>
</dbReference>
<dbReference type="NCBIfam" id="TIGR01509">
    <property type="entry name" value="HAD-SF-IA-v3"/>
    <property type="match status" value="1"/>
</dbReference>
<evidence type="ECO:0000313" key="5">
    <source>
        <dbReference type="Proteomes" id="UP000259030"/>
    </source>
</evidence>
<keyword evidence="5" id="KW-1185">Reference proteome</keyword>
<evidence type="ECO:0000256" key="2">
    <source>
        <dbReference type="ARBA" id="ARBA00022723"/>
    </source>
</evidence>
<comment type="similarity">
    <text evidence="1">Belongs to the HAD-like hydrolase superfamily. CbbY/CbbZ/Gph/YieH family.</text>
</comment>
<dbReference type="Gene3D" id="1.10.150.240">
    <property type="entry name" value="Putative phosphatase, domain 2"/>
    <property type="match status" value="1"/>
</dbReference>
<name>A0A221SY31_9DEIO</name>
<reference evidence="4 5" key="1">
    <citation type="submission" date="2017-05" db="EMBL/GenBank/DDBJ databases">
        <title>The complete genome sequence of Deinococcus ficus isolated from the rhizosphere of the Ficus religiosa L. in Taiwan.</title>
        <authorList>
            <person name="Wu K.-M."/>
            <person name="Liao T.-L."/>
            <person name="Liu Y.-M."/>
            <person name="Young C.-C."/>
            <person name="Tsai S.-F."/>
        </authorList>
    </citation>
    <scope>NUCLEOTIDE SEQUENCE [LARGE SCALE GENOMIC DNA]</scope>
    <source>
        <strain evidence="4 5">CC-FR2-10</strain>
    </source>
</reference>
<dbReference type="SMR" id="A0A221SY31"/>
<dbReference type="SFLD" id="SFLDS00003">
    <property type="entry name" value="Haloacid_Dehalogenase"/>
    <property type="match status" value="1"/>
</dbReference>
<gene>
    <name evidence="4" type="ORF">DFI_11310</name>
</gene>
<dbReference type="GO" id="GO:0016787">
    <property type="term" value="F:hydrolase activity"/>
    <property type="evidence" value="ECO:0007669"/>
    <property type="project" value="UniProtKB-KW"/>
</dbReference>
<dbReference type="SFLD" id="SFLDG01135">
    <property type="entry name" value="C1.5.6:_HAD__Beta-PGM__Phospha"/>
    <property type="match status" value="1"/>
</dbReference>